<organism evidence="1 2">
    <name type="scientific">Fusarium denticulatum</name>
    <dbReference type="NCBI Taxonomy" id="48507"/>
    <lineage>
        <taxon>Eukaryota</taxon>
        <taxon>Fungi</taxon>
        <taxon>Dikarya</taxon>
        <taxon>Ascomycota</taxon>
        <taxon>Pezizomycotina</taxon>
        <taxon>Sordariomycetes</taxon>
        <taxon>Hypocreomycetidae</taxon>
        <taxon>Hypocreales</taxon>
        <taxon>Nectriaceae</taxon>
        <taxon>Fusarium</taxon>
        <taxon>Fusarium fujikuroi species complex</taxon>
    </lineage>
</organism>
<evidence type="ECO:0000313" key="1">
    <source>
        <dbReference type="EMBL" id="KAF5691845.1"/>
    </source>
</evidence>
<dbReference type="EMBL" id="JAAOAK010000073">
    <property type="protein sequence ID" value="KAF5691845.1"/>
    <property type="molecule type" value="Genomic_DNA"/>
</dbReference>
<dbReference type="AlphaFoldDB" id="A0A8H6CTV1"/>
<proteinExistence type="predicted"/>
<evidence type="ECO:0000313" key="2">
    <source>
        <dbReference type="Proteomes" id="UP000562682"/>
    </source>
</evidence>
<gene>
    <name evidence="1" type="ORF">FDENT_3212</name>
</gene>
<keyword evidence="2" id="KW-1185">Reference proteome</keyword>
<sequence>MSNRQQKSAAAQKAKFADLYNQKDPRGYLTTLAPLQYTISQQVLTLFQRFHQLSCRGTTASAILDVCCSYGINEALLRHNVDVEAWTAHYANLKPGSEHQVLAGREFFASRERLSKPMALGIDKANNAVPHALDAGLIDFGWVEDLEANDPSHGLREALQGVSLTICTGGVSYLSSRTFARIIAAVGRSSNLWVTSTMIRTASYVEIATGLRGHGLVTEQLPGVVLRQRRFASAQEESDAVAHVVACGLDPTGFEAIGYVCADVFISRSVVDISRPLIAELVANLGEL</sequence>
<dbReference type="GO" id="GO:0008168">
    <property type="term" value="F:methyltransferase activity"/>
    <property type="evidence" value="ECO:0007669"/>
    <property type="project" value="UniProtKB-KW"/>
</dbReference>
<comment type="caution">
    <text evidence="1">The sequence shown here is derived from an EMBL/GenBank/DDBJ whole genome shotgun (WGS) entry which is preliminary data.</text>
</comment>
<accession>A0A8H6CTV1</accession>
<dbReference type="Proteomes" id="UP000562682">
    <property type="component" value="Unassembled WGS sequence"/>
</dbReference>
<keyword evidence="1" id="KW-0489">Methyltransferase</keyword>
<dbReference type="GO" id="GO:0032259">
    <property type="term" value="P:methylation"/>
    <property type="evidence" value="ECO:0007669"/>
    <property type="project" value="UniProtKB-KW"/>
</dbReference>
<protein>
    <submittedName>
        <fullName evidence="1">Methyltransferase type 12</fullName>
    </submittedName>
</protein>
<reference evidence="1 2" key="1">
    <citation type="submission" date="2020-05" db="EMBL/GenBank/DDBJ databases">
        <title>Identification and distribution of gene clusters putatively required for synthesis of sphingolipid metabolism inhibitors in phylogenetically diverse species of the filamentous fungus Fusarium.</title>
        <authorList>
            <person name="Kim H.-S."/>
            <person name="Busman M."/>
            <person name="Brown D.W."/>
            <person name="Divon H."/>
            <person name="Uhlig S."/>
            <person name="Proctor R.H."/>
        </authorList>
    </citation>
    <scope>NUCLEOTIDE SEQUENCE [LARGE SCALE GENOMIC DNA]</scope>
    <source>
        <strain evidence="1 2">NRRL 25311</strain>
    </source>
</reference>
<keyword evidence="1" id="KW-0808">Transferase</keyword>
<name>A0A8H6CTV1_9HYPO</name>